<gene>
    <name evidence="6" type="ORF">SVTN_00550</name>
</gene>
<dbReference type="Gene3D" id="3.30.70.920">
    <property type="match status" value="2"/>
</dbReference>
<evidence type="ECO:0000256" key="2">
    <source>
        <dbReference type="ARBA" id="ARBA00023125"/>
    </source>
</evidence>
<dbReference type="PANTHER" id="PTHR30154:SF34">
    <property type="entry name" value="TRANSCRIPTIONAL REGULATOR AZLB"/>
    <property type="match status" value="1"/>
</dbReference>
<dbReference type="KEGG" id="svt:SVTN_00550"/>
<evidence type="ECO:0000259" key="4">
    <source>
        <dbReference type="Pfam" id="PF01037"/>
    </source>
</evidence>
<dbReference type="GO" id="GO:0005829">
    <property type="term" value="C:cytosol"/>
    <property type="evidence" value="ECO:0007669"/>
    <property type="project" value="TreeGrafter"/>
</dbReference>
<dbReference type="InterPro" id="IPR036388">
    <property type="entry name" value="WH-like_DNA-bd_sf"/>
</dbReference>
<dbReference type="HOGENOM" id="CLU_044190_1_0_11"/>
<keyword evidence="7" id="KW-1185">Reference proteome</keyword>
<feature type="domain" description="HTH asnC-type" evidence="5">
    <location>
        <begin position="7"/>
        <end position="42"/>
    </location>
</feature>
<sequence length="339" mass="36155">MGEEELAMVHALQVQPRATWSELAAVLGCTAATASRRWEQLQASGTAWVTAVPGPRADAFVAFVSLRCAPGRREDVAAALVDDPAAVTVEITAGSHDLLVEVITPGPGAFTRYLLDRVERLPGVVGSTVTIATTVVTEASRWRLDALDPGQSQALAHGALPRSFGAAAARPAARHLSELDRRLLAELSRDGRMPWQQLAERTGTSAATARRRCERLLATGEAALRCDVAAPLIERPVTVSLWTRVPAADLSSVARSLAAVPSVRFIATTAGTHNLLVILWLRSVDEVHHLEVDLAARCPTLAVLDRTIALHTAKRMGRVFDAAGHSSRTVPMGPWAIPA</sequence>
<dbReference type="InterPro" id="IPR000485">
    <property type="entry name" value="AsnC-type_HTH_dom"/>
</dbReference>
<dbReference type="PRINTS" id="PR00033">
    <property type="entry name" value="HTHASNC"/>
</dbReference>
<name>A0A0B5IM10_9ACTN</name>
<evidence type="ECO:0000313" key="6">
    <source>
        <dbReference type="EMBL" id="AJF69419.1"/>
    </source>
</evidence>
<feature type="domain" description="Transcription regulator AsnC/Lrp ligand binding" evidence="4">
    <location>
        <begin position="64"/>
        <end position="132"/>
    </location>
</feature>
<dbReference type="Pfam" id="PF13404">
    <property type="entry name" value="HTH_AsnC-type"/>
    <property type="match status" value="2"/>
</dbReference>
<evidence type="ECO:0000313" key="7">
    <source>
        <dbReference type="Proteomes" id="UP000031774"/>
    </source>
</evidence>
<dbReference type="GO" id="GO:0043200">
    <property type="term" value="P:response to amino acid"/>
    <property type="evidence" value="ECO:0007669"/>
    <property type="project" value="TreeGrafter"/>
</dbReference>
<organism evidence="6 7">
    <name type="scientific">Streptomyces vietnamensis</name>
    <dbReference type="NCBI Taxonomy" id="362257"/>
    <lineage>
        <taxon>Bacteria</taxon>
        <taxon>Bacillati</taxon>
        <taxon>Actinomycetota</taxon>
        <taxon>Actinomycetes</taxon>
        <taxon>Kitasatosporales</taxon>
        <taxon>Streptomycetaceae</taxon>
        <taxon>Streptomyces</taxon>
    </lineage>
</organism>
<dbReference type="AlphaFoldDB" id="A0A0B5IM10"/>
<dbReference type="InterPro" id="IPR011008">
    <property type="entry name" value="Dimeric_a/b-barrel"/>
</dbReference>
<dbReference type="EMBL" id="CP010407">
    <property type="protein sequence ID" value="AJF69419.1"/>
    <property type="molecule type" value="Genomic_DNA"/>
</dbReference>
<dbReference type="InterPro" id="IPR036390">
    <property type="entry name" value="WH_DNA-bd_sf"/>
</dbReference>
<evidence type="ECO:0008006" key="8">
    <source>
        <dbReference type="Google" id="ProtNLM"/>
    </source>
</evidence>
<dbReference type="Gene3D" id="1.10.10.10">
    <property type="entry name" value="Winged helix-like DNA-binding domain superfamily/Winged helix DNA-binding domain"/>
    <property type="match status" value="2"/>
</dbReference>
<dbReference type="SUPFAM" id="SSF46785">
    <property type="entry name" value="Winged helix' DNA-binding domain"/>
    <property type="match status" value="1"/>
</dbReference>
<evidence type="ECO:0000256" key="1">
    <source>
        <dbReference type="ARBA" id="ARBA00023015"/>
    </source>
</evidence>
<evidence type="ECO:0000259" key="5">
    <source>
        <dbReference type="Pfam" id="PF13404"/>
    </source>
</evidence>
<accession>A0A0B5IM10</accession>
<feature type="domain" description="HTH asnC-type" evidence="5">
    <location>
        <begin position="176"/>
        <end position="216"/>
    </location>
</feature>
<evidence type="ECO:0000256" key="3">
    <source>
        <dbReference type="ARBA" id="ARBA00023163"/>
    </source>
</evidence>
<keyword evidence="3" id="KW-0804">Transcription</keyword>
<keyword evidence="1" id="KW-0805">Transcription regulation</keyword>
<dbReference type="SUPFAM" id="SSF54909">
    <property type="entry name" value="Dimeric alpha+beta barrel"/>
    <property type="match status" value="2"/>
</dbReference>
<keyword evidence="2" id="KW-0238">DNA-binding</keyword>
<dbReference type="SMART" id="SM00344">
    <property type="entry name" value="HTH_ASNC"/>
    <property type="match status" value="2"/>
</dbReference>
<dbReference type="InterPro" id="IPR019887">
    <property type="entry name" value="Tscrpt_reg_AsnC/Lrp_C"/>
</dbReference>
<proteinExistence type="predicted"/>
<reference evidence="6 7" key="1">
    <citation type="submission" date="2014-12" db="EMBL/GenBank/DDBJ databases">
        <title>Complete genome sequence of Streptomyces vietnamensis strain GIMV4.0001, a genetic manipulable producer of the benzoisochromanequinone antibiotic granaticin.</title>
        <authorList>
            <person name="Deng M.R."/>
            <person name="Guo J."/>
            <person name="Ma L.Y."/>
            <person name="Feng G.D."/>
            <person name="Mo C.Y."/>
            <person name="Zhu H.H."/>
        </authorList>
    </citation>
    <scope>NUCLEOTIDE SEQUENCE [LARGE SCALE GENOMIC DNA]</scope>
    <source>
        <strain evidence="7">GIMV4.0001</strain>
    </source>
</reference>
<dbReference type="InterPro" id="IPR019888">
    <property type="entry name" value="Tscrpt_reg_AsnC-like"/>
</dbReference>
<dbReference type="Proteomes" id="UP000031774">
    <property type="component" value="Chromosome"/>
</dbReference>
<dbReference type="PANTHER" id="PTHR30154">
    <property type="entry name" value="LEUCINE-RESPONSIVE REGULATORY PROTEIN"/>
    <property type="match status" value="1"/>
</dbReference>
<protein>
    <recommendedName>
        <fullName evidence="8">AsnC family transcriptional regulator</fullName>
    </recommendedName>
</protein>
<dbReference type="GO" id="GO:0043565">
    <property type="term" value="F:sequence-specific DNA binding"/>
    <property type="evidence" value="ECO:0007669"/>
    <property type="project" value="InterPro"/>
</dbReference>
<dbReference type="Pfam" id="PF01037">
    <property type="entry name" value="AsnC_trans_reg"/>
    <property type="match status" value="1"/>
</dbReference>